<dbReference type="KEGG" id="jag:GJA_4583"/>
<organism evidence="1 2">
    <name type="scientific">Janthinobacterium agaricidamnosum NBRC 102515 = DSM 9628</name>
    <dbReference type="NCBI Taxonomy" id="1349767"/>
    <lineage>
        <taxon>Bacteria</taxon>
        <taxon>Pseudomonadati</taxon>
        <taxon>Pseudomonadota</taxon>
        <taxon>Betaproteobacteria</taxon>
        <taxon>Burkholderiales</taxon>
        <taxon>Oxalobacteraceae</taxon>
        <taxon>Janthinobacterium</taxon>
    </lineage>
</organism>
<accession>W0VC22</accession>
<name>W0VC22_9BURK</name>
<proteinExistence type="predicted"/>
<evidence type="ECO:0000313" key="1">
    <source>
        <dbReference type="EMBL" id="CDG85190.1"/>
    </source>
</evidence>
<sequence>MHATKKTISYIQGMIVTVAIPKKQFFMTIFVLGINMRLEYERKTT</sequence>
<dbReference type="AlphaFoldDB" id="W0VC22"/>
<reference evidence="1 2" key="1">
    <citation type="journal article" date="2015" name="Genome Announc.">
        <title>Genome Sequence of Mushroom Soft-Rot Pathogen Janthinobacterium agaricidamnosum.</title>
        <authorList>
            <person name="Graupner K."/>
            <person name="Lackner G."/>
            <person name="Hertweck C."/>
        </authorList>
    </citation>
    <scope>NUCLEOTIDE SEQUENCE [LARGE SCALE GENOMIC DNA]</scope>
    <source>
        <strain evidence="2">NBRC 102515 / DSM 9628</strain>
    </source>
</reference>
<evidence type="ECO:0000313" key="2">
    <source>
        <dbReference type="Proteomes" id="UP000027604"/>
    </source>
</evidence>
<gene>
    <name evidence="1" type="ORF">GJA_4583</name>
</gene>
<protein>
    <submittedName>
        <fullName evidence="1">Uncharacterized protein</fullName>
    </submittedName>
</protein>
<dbReference type="STRING" id="1349767.GJA_4583"/>
<keyword evidence="2" id="KW-1185">Reference proteome</keyword>
<dbReference type="HOGENOM" id="CLU_3200829_0_0_4"/>
<dbReference type="EMBL" id="HG322949">
    <property type="protein sequence ID" value="CDG85190.1"/>
    <property type="molecule type" value="Genomic_DNA"/>
</dbReference>
<dbReference type="Proteomes" id="UP000027604">
    <property type="component" value="Chromosome I"/>
</dbReference>